<sequence length="295" mass="33284">MRLSTLQRIKYLFPIGTIVFGFSILAWESKDKTETVVDWKAGEIRKTVEVKLPKISFHPDDPDFNKEGTAKNLTEARNIAKETAKEEIKKYLYRGMENLKLDSNLLLREKIAEDEAFREIFQEIYEKDPIEVQARFVGNKLLATGILPLKGKKGILTHITLPYASEKFPESYPIQNPADSYTGLIVDARHLNVEPALFSEIRDEDGIGIYSPFFVKKSSIVNYGYIRYFSKPKDAMREEVAGVKPLVTTALGMTGKLGADLVISNEDAEKILASPKSREALSKGRVIVLLARPEK</sequence>
<protein>
    <submittedName>
        <fullName evidence="1">Uncharacterized protein</fullName>
    </submittedName>
</protein>
<dbReference type="AlphaFoldDB" id="A0A4R9FMC0"/>
<reference evidence="1" key="1">
    <citation type="journal article" date="2019" name="PLoS Negl. Trop. Dis.">
        <title>Revisiting the worldwide diversity of Leptospira species in the environment.</title>
        <authorList>
            <person name="Vincent A.T."/>
            <person name="Schiettekatte O."/>
            <person name="Bourhy P."/>
            <person name="Veyrier F.J."/>
            <person name="Picardeau M."/>
        </authorList>
    </citation>
    <scope>NUCLEOTIDE SEQUENCE [LARGE SCALE GENOMIC DNA]</scope>
    <source>
        <strain evidence="1">SSS9</strain>
    </source>
</reference>
<name>A0A4R9FMC0_9LEPT</name>
<keyword evidence="2" id="KW-1185">Reference proteome</keyword>
<dbReference type="Proteomes" id="UP000297453">
    <property type="component" value="Unassembled WGS sequence"/>
</dbReference>
<organism evidence="1 2">
    <name type="scientific">Leptospira semungkisensis</name>
    <dbReference type="NCBI Taxonomy" id="2484985"/>
    <lineage>
        <taxon>Bacteria</taxon>
        <taxon>Pseudomonadati</taxon>
        <taxon>Spirochaetota</taxon>
        <taxon>Spirochaetia</taxon>
        <taxon>Leptospirales</taxon>
        <taxon>Leptospiraceae</taxon>
        <taxon>Leptospira</taxon>
    </lineage>
</organism>
<evidence type="ECO:0000313" key="1">
    <source>
        <dbReference type="EMBL" id="TGJ99364.1"/>
    </source>
</evidence>
<proteinExistence type="predicted"/>
<accession>A0A4R9FMC0</accession>
<dbReference type="OrthoDB" id="338999at2"/>
<comment type="caution">
    <text evidence="1">The sequence shown here is derived from an EMBL/GenBank/DDBJ whole genome shotgun (WGS) entry which is preliminary data.</text>
</comment>
<dbReference type="RefSeq" id="WP_135589455.1">
    <property type="nucleotide sequence ID" value="NZ_RQEP01000019.1"/>
</dbReference>
<gene>
    <name evidence="1" type="ORF">EHO59_16005</name>
</gene>
<dbReference type="EMBL" id="RQEP01000019">
    <property type="protein sequence ID" value="TGJ99364.1"/>
    <property type="molecule type" value="Genomic_DNA"/>
</dbReference>
<evidence type="ECO:0000313" key="2">
    <source>
        <dbReference type="Proteomes" id="UP000297453"/>
    </source>
</evidence>